<keyword evidence="4 6" id="KW-1133">Transmembrane helix</keyword>
<evidence type="ECO:0000256" key="3">
    <source>
        <dbReference type="ARBA" id="ARBA00022692"/>
    </source>
</evidence>
<reference evidence="7 8" key="1">
    <citation type="submission" date="2020-08" db="EMBL/GenBank/DDBJ databases">
        <title>Genome public.</title>
        <authorList>
            <person name="Liu C."/>
            <person name="Sun Q."/>
        </authorList>
    </citation>
    <scope>NUCLEOTIDE SEQUENCE [LARGE SCALE GENOMIC DNA]</scope>
    <source>
        <strain evidence="7 8">NSJ-43</strain>
    </source>
</reference>
<dbReference type="PANTHER" id="PTHR30250:SF11">
    <property type="entry name" value="O-ANTIGEN TRANSPORTER-RELATED"/>
    <property type="match status" value="1"/>
</dbReference>
<feature type="transmembrane region" description="Helical" evidence="6">
    <location>
        <begin position="114"/>
        <end position="131"/>
    </location>
</feature>
<sequence length="470" mass="53782">MKNKYSYLSKNILLFSISSFGQKILAFLLVPLYTSVLSTADYGTVDLITTTVSILVPVFTINISEGVLRFTLKDKDNKDYFSYGIYMTIKAALILLVLLFLLSIIPVEYSFKKYYAWMYLIFIANCIYSLFQNYLRAVDKVPIMVFSSLLNTVVMLVSNIILLVYIKIGITGYFVSMFLGIMAANIYMLFKGKLVRCITLDFKNNPKMKKECISYCFPTIFTALAWWINSSLDKYFVTGMLGVSENGIYSVSYKIPTILGVFQNIFSQAWMLSAINEYDADDSDGFFGKTYEMYNSLMIFCCEGIMIFNILLSRILYAKDFFVAWKYVPLLLLSSLFSALSGYLGSIFSAVKDTKIAAKTTMISALLNALLNAVLIPKFHIYGAAVATVCSYVIAWGIRYIVSKRYVRMKINEKRMLFAYVLLVLQTILASTKSHFYLLQIIIILITMLLFRKYYIKIFSMVIKKIKKEK</sequence>
<evidence type="ECO:0000313" key="7">
    <source>
        <dbReference type="EMBL" id="MBC5679393.1"/>
    </source>
</evidence>
<evidence type="ECO:0000256" key="6">
    <source>
        <dbReference type="SAM" id="Phobius"/>
    </source>
</evidence>
<accession>A0ABR7FW09</accession>
<evidence type="ECO:0000256" key="1">
    <source>
        <dbReference type="ARBA" id="ARBA00004651"/>
    </source>
</evidence>
<feature type="transmembrane region" description="Helical" evidence="6">
    <location>
        <begin position="211"/>
        <end position="228"/>
    </location>
</feature>
<feature type="transmembrane region" description="Helical" evidence="6">
    <location>
        <begin position="297"/>
        <end position="317"/>
    </location>
</feature>
<proteinExistence type="predicted"/>
<keyword evidence="8" id="KW-1185">Reference proteome</keyword>
<feature type="transmembrane region" description="Helical" evidence="6">
    <location>
        <begin position="437"/>
        <end position="455"/>
    </location>
</feature>
<evidence type="ECO:0000256" key="2">
    <source>
        <dbReference type="ARBA" id="ARBA00022475"/>
    </source>
</evidence>
<dbReference type="EMBL" id="JACOPD010000001">
    <property type="protein sequence ID" value="MBC5679393.1"/>
    <property type="molecule type" value="Genomic_DNA"/>
</dbReference>
<name>A0ABR7FW09_9FIRM</name>
<evidence type="ECO:0000313" key="8">
    <source>
        <dbReference type="Proteomes" id="UP000628463"/>
    </source>
</evidence>
<protein>
    <submittedName>
        <fullName evidence="7">Polysaccharide biosynthesis C-terminal domain-containing protein</fullName>
    </submittedName>
</protein>
<dbReference type="PANTHER" id="PTHR30250">
    <property type="entry name" value="PST FAMILY PREDICTED COLANIC ACID TRANSPORTER"/>
    <property type="match status" value="1"/>
</dbReference>
<feature type="transmembrane region" description="Helical" evidence="6">
    <location>
        <begin position="381"/>
        <end position="402"/>
    </location>
</feature>
<evidence type="ECO:0000256" key="4">
    <source>
        <dbReference type="ARBA" id="ARBA00022989"/>
    </source>
</evidence>
<keyword evidence="3 6" id="KW-0812">Transmembrane</keyword>
<dbReference type="InterPro" id="IPR050833">
    <property type="entry name" value="Poly_Biosynth_Transport"/>
</dbReference>
<dbReference type="InterPro" id="IPR002797">
    <property type="entry name" value="Polysacc_synth"/>
</dbReference>
<comment type="caution">
    <text evidence="7">The sequence shown here is derived from an EMBL/GenBank/DDBJ whole genome shotgun (WGS) entry which is preliminary data.</text>
</comment>
<feature type="transmembrane region" description="Helical" evidence="6">
    <location>
        <begin position="80"/>
        <end position="102"/>
    </location>
</feature>
<dbReference type="Pfam" id="PF01943">
    <property type="entry name" value="Polysacc_synt"/>
    <property type="match status" value="1"/>
</dbReference>
<keyword evidence="5 6" id="KW-0472">Membrane</keyword>
<feature type="transmembrane region" description="Helical" evidence="6">
    <location>
        <begin position="47"/>
        <end position="68"/>
    </location>
</feature>
<dbReference type="Proteomes" id="UP000628463">
    <property type="component" value="Unassembled WGS sequence"/>
</dbReference>
<organism evidence="7 8">
    <name type="scientific">Lachnospira hominis</name>
    <name type="common">ex Liu et al. 2021</name>
    <dbReference type="NCBI Taxonomy" id="2763051"/>
    <lineage>
        <taxon>Bacteria</taxon>
        <taxon>Bacillati</taxon>
        <taxon>Bacillota</taxon>
        <taxon>Clostridia</taxon>
        <taxon>Lachnospirales</taxon>
        <taxon>Lachnospiraceae</taxon>
        <taxon>Lachnospira</taxon>
    </lineage>
</organism>
<feature type="transmembrane region" description="Helical" evidence="6">
    <location>
        <begin position="143"/>
        <end position="166"/>
    </location>
</feature>
<comment type="subcellular location">
    <subcellularLocation>
        <location evidence="1">Cell membrane</location>
        <topology evidence="1">Multi-pass membrane protein</topology>
    </subcellularLocation>
</comment>
<feature type="transmembrane region" description="Helical" evidence="6">
    <location>
        <begin position="172"/>
        <end position="190"/>
    </location>
</feature>
<gene>
    <name evidence="7" type="ORF">H8S01_00220</name>
</gene>
<keyword evidence="2" id="KW-1003">Cell membrane</keyword>
<feature type="transmembrane region" description="Helical" evidence="6">
    <location>
        <begin position="12"/>
        <end position="35"/>
    </location>
</feature>
<feature type="transmembrane region" description="Helical" evidence="6">
    <location>
        <begin position="323"/>
        <end position="344"/>
    </location>
</feature>
<dbReference type="RefSeq" id="WP_186835780.1">
    <property type="nucleotide sequence ID" value="NZ_JACOPD010000001.1"/>
</dbReference>
<feature type="transmembrane region" description="Helical" evidence="6">
    <location>
        <begin position="414"/>
        <end position="431"/>
    </location>
</feature>
<evidence type="ECO:0000256" key="5">
    <source>
        <dbReference type="ARBA" id="ARBA00023136"/>
    </source>
</evidence>